<accession>Q0UF29</accession>
<dbReference type="RefSeq" id="XP_001799924.1">
    <property type="nucleotide sequence ID" value="XM_001799872.1"/>
</dbReference>
<evidence type="ECO:0000259" key="1">
    <source>
        <dbReference type="Pfam" id="PF00326"/>
    </source>
</evidence>
<dbReference type="GO" id="GO:0006508">
    <property type="term" value="P:proteolysis"/>
    <property type="evidence" value="ECO:0007669"/>
    <property type="project" value="InterPro"/>
</dbReference>
<evidence type="ECO:0000313" key="3">
    <source>
        <dbReference type="Proteomes" id="UP000001055"/>
    </source>
</evidence>
<protein>
    <recommendedName>
        <fullName evidence="1">Peptidase S9 prolyl oligopeptidase catalytic domain-containing protein</fullName>
    </recommendedName>
</protein>
<proteinExistence type="predicted"/>
<dbReference type="InterPro" id="IPR029058">
    <property type="entry name" value="AB_hydrolase_fold"/>
</dbReference>
<dbReference type="HOGENOM" id="CLU_1661421_0_0_1"/>
<dbReference type="InterPro" id="IPR001375">
    <property type="entry name" value="Peptidase_S9_cat"/>
</dbReference>
<dbReference type="GeneID" id="5976829"/>
<dbReference type="VEuPathDB" id="FungiDB:JI435_096350"/>
<dbReference type="GO" id="GO:0008236">
    <property type="term" value="F:serine-type peptidase activity"/>
    <property type="evidence" value="ECO:0007669"/>
    <property type="project" value="InterPro"/>
</dbReference>
<dbReference type="Pfam" id="PF00326">
    <property type="entry name" value="Peptidase_S9"/>
    <property type="match status" value="1"/>
</dbReference>
<feature type="domain" description="Peptidase S9 prolyl oligopeptidase catalytic" evidence="1">
    <location>
        <begin position="3"/>
        <end position="155"/>
    </location>
</feature>
<dbReference type="Proteomes" id="UP000001055">
    <property type="component" value="Unassembled WGS sequence"/>
</dbReference>
<gene>
    <name evidence="2" type="ORF">SNOG_09635</name>
</gene>
<reference evidence="3" key="1">
    <citation type="journal article" date="2007" name="Plant Cell">
        <title>Dothideomycete-plant interactions illuminated by genome sequencing and EST analysis of the wheat pathogen Stagonospora nodorum.</title>
        <authorList>
            <person name="Hane J.K."/>
            <person name="Lowe R.G."/>
            <person name="Solomon P.S."/>
            <person name="Tan K.C."/>
            <person name="Schoch C.L."/>
            <person name="Spatafora J.W."/>
            <person name="Crous P.W."/>
            <person name="Kodira C."/>
            <person name="Birren B.W."/>
            <person name="Galagan J.E."/>
            <person name="Torriani S.F."/>
            <person name="McDonald B.A."/>
            <person name="Oliver R.P."/>
        </authorList>
    </citation>
    <scope>NUCLEOTIDE SEQUENCE [LARGE SCALE GENOMIC DNA]</scope>
    <source>
        <strain evidence="3">SN15 / ATCC MYA-4574 / FGSC 10173</strain>
    </source>
</reference>
<dbReference type="AlphaFoldDB" id="Q0UF29"/>
<name>Q0UF29_PHANO</name>
<dbReference type="KEGG" id="pno:SNOG_09635"/>
<dbReference type="EMBL" id="CH445339">
    <property type="protein sequence ID" value="EAT82900.2"/>
    <property type="molecule type" value="Genomic_DNA"/>
</dbReference>
<sequence length="159" mass="17977">MSALLHRSDGMKAVLAQYPMTDYLRQEKATEMLSNMPAAPESTIENYHTPARFDLSYALAAYGKYLTYFGEDPKLWPIGLIADAAAMPPTWIIHGEADKVVEIGDSLKFVDQWTKNEVRGEVKLSVLPGMDHGFDDAIKEDEEEWLREGLGWVQEKWLG</sequence>
<dbReference type="InParanoid" id="Q0UF29"/>
<dbReference type="Gene3D" id="3.40.50.1820">
    <property type="entry name" value="alpha/beta hydrolase"/>
    <property type="match status" value="1"/>
</dbReference>
<organism evidence="2 3">
    <name type="scientific">Phaeosphaeria nodorum (strain SN15 / ATCC MYA-4574 / FGSC 10173)</name>
    <name type="common">Glume blotch fungus</name>
    <name type="synonym">Parastagonospora nodorum</name>
    <dbReference type="NCBI Taxonomy" id="321614"/>
    <lineage>
        <taxon>Eukaryota</taxon>
        <taxon>Fungi</taxon>
        <taxon>Dikarya</taxon>
        <taxon>Ascomycota</taxon>
        <taxon>Pezizomycotina</taxon>
        <taxon>Dothideomycetes</taxon>
        <taxon>Pleosporomycetidae</taxon>
        <taxon>Pleosporales</taxon>
        <taxon>Pleosporineae</taxon>
        <taxon>Phaeosphaeriaceae</taxon>
        <taxon>Parastagonospora</taxon>
    </lineage>
</organism>
<dbReference type="eggNOG" id="KOG1515">
    <property type="taxonomic scope" value="Eukaryota"/>
</dbReference>
<dbReference type="SUPFAM" id="SSF53474">
    <property type="entry name" value="alpha/beta-Hydrolases"/>
    <property type="match status" value="1"/>
</dbReference>
<evidence type="ECO:0000313" key="2">
    <source>
        <dbReference type="EMBL" id="EAT82900.2"/>
    </source>
</evidence>